<accession>A0AAJ5WPM0</accession>
<dbReference type="Proteomes" id="UP001220610">
    <property type="component" value="Chromosome"/>
</dbReference>
<dbReference type="PROSITE" id="PS51257">
    <property type="entry name" value="PROKAR_LIPOPROTEIN"/>
    <property type="match status" value="1"/>
</dbReference>
<gene>
    <name evidence="1" type="ORF">P0Y53_18275</name>
</gene>
<proteinExistence type="predicted"/>
<dbReference type="EMBL" id="CP119311">
    <property type="protein sequence ID" value="WEK34437.1"/>
    <property type="molecule type" value="Genomic_DNA"/>
</dbReference>
<evidence type="ECO:0008006" key="3">
    <source>
        <dbReference type="Google" id="ProtNLM"/>
    </source>
</evidence>
<evidence type="ECO:0000313" key="2">
    <source>
        <dbReference type="Proteomes" id="UP001220610"/>
    </source>
</evidence>
<dbReference type="AlphaFoldDB" id="A0AAJ5WPM0"/>
<organism evidence="1 2">
    <name type="scientific">Candidatus Pseudobacter hemicellulosilyticus</name>
    <dbReference type="NCBI Taxonomy" id="3121375"/>
    <lineage>
        <taxon>Bacteria</taxon>
        <taxon>Pseudomonadati</taxon>
        <taxon>Bacteroidota</taxon>
        <taxon>Chitinophagia</taxon>
        <taxon>Chitinophagales</taxon>
        <taxon>Chitinophagaceae</taxon>
        <taxon>Pseudobacter</taxon>
    </lineage>
</organism>
<evidence type="ECO:0000313" key="1">
    <source>
        <dbReference type="EMBL" id="WEK34437.1"/>
    </source>
</evidence>
<name>A0AAJ5WPM0_9BACT</name>
<reference evidence="1" key="1">
    <citation type="submission" date="2023-03" db="EMBL/GenBank/DDBJ databases">
        <title>Andean soil-derived lignocellulolytic bacterial consortium as a source of novel taxa and putative plastic-active enzymes.</title>
        <authorList>
            <person name="Diaz-Garcia L."/>
            <person name="Chuvochina M."/>
            <person name="Feuerriegel G."/>
            <person name="Bunk B."/>
            <person name="Sproer C."/>
            <person name="Streit W.R."/>
            <person name="Rodriguez L.M."/>
            <person name="Overmann J."/>
            <person name="Jimenez D.J."/>
        </authorList>
    </citation>
    <scope>NUCLEOTIDE SEQUENCE</scope>
    <source>
        <strain evidence="1">MAG 7</strain>
    </source>
</reference>
<sequence>MKVTTLIAVAGLGIVMTACGGRQQKDAADAPAAEQTEEKSASLADAAKGLREISKASEKMGDFEAFQKKLAEAKPVSNDQLKSAIPAELLGIKRTSFSVGNQLYADLAMAESKFKGSDNKEVSLTIMDGAGEAGSALVSLQIFGLNMDMEKETEGGFEKTTDLKGYRAKVEQKKSYDQINSEIVFIVNQRFAVTLRGEGIELSELEKAMDQLNFSSLK</sequence>
<protein>
    <recommendedName>
        <fullName evidence="3">Lipoprotein</fullName>
    </recommendedName>
</protein>